<sequence>MKTNGQLLLCFLTIALPPVAQAASYASVISGQNPMEYYRLDTLIGEKGDSLTPNGVDYNQSSPAPVLNSTTFAGFDAGNTWANFGGQPADTLTDVVTGWNSDSGSVSYWIRVSSSLGTATGMMGRTTGGSGSFTGSGDGMIGTFLRGNGSFGIKIDNQQVEAATGSFSADAWHHLAVTWNRNTGSSDGVVELYVDGVDVGGTSSGSWDSITIDDAARFGKELSGTRYLIGSADEIAIWNRTLSPSEIAAQYAAATIPEPTTVSLLALGGMVLFRRQRK</sequence>
<dbReference type="Pfam" id="PF07589">
    <property type="entry name" value="PEP-CTERM"/>
    <property type="match status" value="1"/>
</dbReference>
<evidence type="ECO:0000259" key="2">
    <source>
        <dbReference type="Pfam" id="PF07589"/>
    </source>
</evidence>
<dbReference type="InterPro" id="IPR013320">
    <property type="entry name" value="ConA-like_dom_sf"/>
</dbReference>
<dbReference type="Proteomes" id="UP000557872">
    <property type="component" value="Unassembled WGS sequence"/>
</dbReference>
<proteinExistence type="predicted"/>
<protein>
    <submittedName>
        <fullName evidence="3">PEP-CTERM sorting domain-containing protein</fullName>
    </submittedName>
</protein>
<dbReference type="Pfam" id="PF13385">
    <property type="entry name" value="Laminin_G_3"/>
    <property type="match status" value="1"/>
</dbReference>
<evidence type="ECO:0000313" key="3">
    <source>
        <dbReference type="EMBL" id="NWK57583.1"/>
    </source>
</evidence>
<keyword evidence="4" id="KW-1185">Reference proteome</keyword>
<organism evidence="3 4">
    <name type="scientific">Oceaniferula marina</name>
    <dbReference type="NCBI Taxonomy" id="2748318"/>
    <lineage>
        <taxon>Bacteria</taxon>
        <taxon>Pseudomonadati</taxon>
        <taxon>Verrucomicrobiota</taxon>
        <taxon>Verrucomicrobiia</taxon>
        <taxon>Verrucomicrobiales</taxon>
        <taxon>Verrucomicrobiaceae</taxon>
        <taxon>Oceaniferula</taxon>
    </lineage>
</organism>
<comment type="caution">
    <text evidence="3">The sequence shown here is derived from an EMBL/GenBank/DDBJ whole genome shotgun (WGS) entry which is preliminary data.</text>
</comment>
<keyword evidence="1" id="KW-0732">Signal</keyword>
<evidence type="ECO:0000256" key="1">
    <source>
        <dbReference type="SAM" id="SignalP"/>
    </source>
</evidence>
<feature type="domain" description="Ice-binding protein C-terminal" evidence="2">
    <location>
        <begin position="255"/>
        <end position="278"/>
    </location>
</feature>
<dbReference type="Gene3D" id="2.60.120.200">
    <property type="match status" value="1"/>
</dbReference>
<feature type="chain" id="PRO_5032638719" evidence="1">
    <location>
        <begin position="23"/>
        <end position="278"/>
    </location>
</feature>
<dbReference type="SUPFAM" id="SSF49899">
    <property type="entry name" value="Concanavalin A-like lectins/glucanases"/>
    <property type="match status" value="1"/>
</dbReference>
<name>A0A851GJ91_9BACT</name>
<gene>
    <name evidence="3" type="ORF">HW115_18335</name>
</gene>
<dbReference type="AlphaFoldDB" id="A0A851GJ91"/>
<dbReference type="NCBIfam" id="TIGR02595">
    <property type="entry name" value="PEP_CTERM"/>
    <property type="match status" value="1"/>
</dbReference>
<dbReference type="EMBL" id="JACBAZ010000016">
    <property type="protein sequence ID" value="NWK57583.1"/>
    <property type="molecule type" value="Genomic_DNA"/>
</dbReference>
<feature type="signal peptide" evidence="1">
    <location>
        <begin position="1"/>
        <end position="22"/>
    </location>
</feature>
<reference evidence="3 4" key="1">
    <citation type="submission" date="2020-07" db="EMBL/GenBank/DDBJ databases">
        <title>Roseicoccus Jingziensis gen. nov., sp. nov., isolated from coastal seawater.</title>
        <authorList>
            <person name="Feng X."/>
        </authorList>
    </citation>
    <scope>NUCLEOTIDE SEQUENCE [LARGE SCALE GENOMIC DNA]</scope>
    <source>
        <strain evidence="3 4">N1E253</strain>
    </source>
</reference>
<dbReference type="InterPro" id="IPR013424">
    <property type="entry name" value="Ice-binding_C"/>
</dbReference>
<accession>A0A851GJ91</accession>
<evidence type="ECO:0000313" key="4">
    <source>
        <dbReference type="Proteomes" id="UP000557872"/>
    </source>
</evidence>
<dbReference type="RefSeq" id="WP_178934845.1">
    <property type="nucleotide sequence ID" value="NZ_JACBAZ010000016.1"/>
</dbReference>